<proteinExistence type="predicted"/>
<dbReference type="SMART" id="SM00382">
    <property type="entry name" value="AAA"/>
    <property type="match status" value="1"/>
</dbReference>
<dbReference type="GO" id="GO:0005524">
    <property type="term" value="F:ATP binding"/>
    <property type="evidence" value="ECO:0007669"/>
    <property type="project" value="UniProtKB-KW"/>
</dbReference>
<dbReference type="PANTHER" id="PTHR42788">
    <property type="entry name" value="TAURINE IMPORT ATP-BINDING PROTEIN-RELATED"/>
    <property type="match status" value="1"/>
</dbReference>
<keyword evidence="3" id="KW-0067">ATP-binding</keyword>
<dbReference type="Gene3D" id="3.40.50.300">
    <property type="entry name" value="P-loop containing nucleotide triphosphate hydrolases"/>
    <property type="match status" value="1"/>
</dbReference>
<reference evidence="5 6" key="1">
    <citation type="journal article" date="2017" name="BMC Genomics">
        <title>Comparative genomic and phylogenomic analyses of the Bifidobacteriaceae family.</title>
        <authorList>
            <person name="Lugli G.A."/>
            <person name="Milani C."/>
            <person name="Turroni F."/>
            <person name="Duranti S."/>
            <person name="Mancabelli L."/>
            <person name="Mangifesta M."/>
            <person name="Ferrario C."/>
            <person name="Modesto M."/>
            <person name="Mattarelli P."/>
            <person name="Jiri K."/>
            <person name="van Sinderen D."/>
            <person name="Ventura M."/>
        </authorList>
    </citation>
    <scope>NUCLEOTIDE SEQUENCE [LARGE SCALE GENOMIC DNA]</scope>
    <source>
        <strain evidence="5 6">DSM 28807</strain>
    </source>
</reference>
<dbReference type="InterPro" id="IPR003439">
    <property type="entry name" value="ABC_transporter-like_ATP-bd"/>
</dbReference>
<dbReference type="InterPro" id="IPR027417">
    <property type="entry name" value="P-loop_NTPase"/>
</dbReference>
<dbReference type="AlphaFoldDB" id="A0A261FLL1"/>
<sequence>MAGGGEATRGVEVDDLGHRFAGSPFLWRHVSFAVRDGEILALCGRSGCGKSTMLSIIAGWENPTEGVVRRGEPCRISWVFQNPYGAAWRTVLDIAAYPLLAAGHTRSYAEEQARSILDSFGLSALENRLFQELSGGEAQRLMLVRAINAQPNVLLVDEPTAQLDTRTADLVNSTLSQLARSGAAVIIATHDPRTREACDRVIDLDLYARSE</sequence>
<accession>A0A261FLL1</accession>
<evidence type="ECO:0000256" key="2">
    <source>
        <dbReference type="ARBA" id="ARBA00022741"/>
    </source>
</evidence>
<dbReference type="PROSITE" id="PS50893">
    <property type="entry name" value="ABC_TRANSPORTER_2"/>
    <property type="match status" value="1"/>
</dbReference>
<keyword evidence="2" id="KW-0547">Nucleotide-binding</keyword>
<dbReference type="EMBL" id="MWWX01000019">
    <property type="protein sequence ID" value="OZG59988.1"/>
    <property type="molecule type" value="Genomic_DNA"/>
</dbReference>
<protein>
    <submittedName>
        <fullName evidence="5">ABC transporter</fullName>
    </submittedName>
</protein>
<dbReference type="PANTHER" id="PTHR42788:SF13">
    <property type="entry name" value="ALIPHATIC SULFONATES IMPORT ATP-BINDING PROTEIN SSUB"/>
    <property type="match status" value="1"/>
</dbReference>
<dbReference type="Pfam" id="PF00005">
    <property type="entry name" value="ABC_tran"/>
    <property type="match status" value="1"/>
</dbReference>
<gene>
    <name evidence="5" type="ORF">BLEM_2163</name>
</gene>
<evidence type="ECO:0000256" key="1">
    <source>
        <dbReference type="ARBA" id="ARBA00022448"/>
    </source>
</evidence>
<dbReference type="GO" id="GO:0016887">
    <property type="term" value="F:ATP hydrolysis activity"/>
    <property type="evidence" value="ECO:0007669"/>
    <property type="project" value="InterPro"/>
</dbReference>
<evidence type="ECO:0000313" key="5">
    <source>
        <dbReference type="EMBL" id="OZG59988.1"/>
    </source>
</evidence>
<dbReference type="OrthoDB" id="4425833at2"/>
<dbReference type="SUPFAM" id="SSF52540">
    <property type="entry name" value="P-loop containing nucleoside triphosphate hydrolases"/>
    <property type="match status" value="1"/>
</dbReference>
<feature type="domain" description="ABC transporter" evidence="4">
    <location>
        <begin position="11"/>
        <end position="210"/>
    </location>
</feature>
<name>A0A261FLL1_9BIFI</name>
<keyword evidence="6" id="KW-1185">Reference proteome</keyword>
<keyword evidence="1" id="KW-0813">Transport</keyword>
<dbReference type="Proteomes" id="UP000216352">
    <property type="component" value="Unassembled WGS sequence"/>
</dbReference>
<dbReference type="STRING" id="1603886.GCA_001895165_01440"/>
<evidence type="ECO:0000313" key="6">
    <source>
        <dbReference type="Proteomes" id="UP000216352"/>
    </source>
</evidence>
<dbReference type="RefSeq" id="WP_072726022.1">
    <property type="nucleotide sequence ID" value="NZ_BDIS01000019.1"/>
</dbReference>
<dbReference type="InterPro" id="IPR050166">
    <property type="entry name" value="ABC_transporter_ATP-bind"/>
</dbReference>
<evidence type="ECO:0000259" key="4">
    <source>
        <dbReference type="PROSITE" id="PS50893"/>
    </source>
</evidence>
<dbReference type="InterPro" id="IPR017871">
    <property type="entry name" value="ABC_transporter-like_CS"/>
</dbReference>
<dbReference type="InterPro" id="IPR003593">
    <property type="entry name" value="AAA+_ATPase"/>
</dbReference>
<evidence type="ECO:0000256" key="3">
    <source>
        <dbReference type="ARBA" id="ARBA00022840"/>
    </source>
</evidence>
<organism evidence="5 6">
    <name type="scientific">Bifidobacterium lemurum</name>
    <dbReference type="NCBI Taxonomy" id="1603886"/>
    <lineage>
        <taxon>Bacteria</taxon>
        <taxon>Bacillati</taxon>
        <taxon>Actinomycetota</taxon>
        <taxon>Actinomycetes</taxon>
        <taxon>Bifidobacteriales</taxon>
        <taxon>Bifidobacteriaceae</taxon>
        <taxon>Bifidobacterium</taxon>
    </lineage>
</organism>
<dbReference type="PROSITE" id="PS00211">
    <property type="entry name" value="ABC_TRANSPORTER_1"/>
    <property type="match status" value="1"/>
</dbReference>
<comment type="caution">
    <text evidence="5">The sequence shown here is derived from an EMBL/GenBank/DDBJ whole genome shotgun (WGS) entry which is preliminary data.</text>
</comment>